<feature type="domain" description="Major facilitator superfamily (MFS) profile" evidence="6">
    <location>
        <begin position="9"/>
        <end position="392"/>
    </location>
</feature>
<evidence type="ECO:0000256" key="4">
    <source>
        <dbReference type="ARBA" id="ARBA00023136"/>
    </source>
</evidence>
<dbReference type="InterPro" id="IPR036259">
    <property type="entry name" value="MFS_trans_sf"/>
</dbReference>
<accession>A0ABU3WRX1</accession>
<feature type="transmembrane region" description="Helical" evidence="5">
    <location>
        <begin position="365"/>
        <end position="385"/>
    </location>
</feature>
<feature type="transmembrane region" description="Helical" evidence="5">
    <location>
        <begin position="340"/>
        <end position="359"/>
    </location>
</feature>
<dbReference type="PANTHER" id="PTHR42910:SF1">
    <property type="entry name" value="MAJOR FACILITATOR SUPERFAMILY (MFS) PROFILE DOMAIN-CONTAINING PROTEIN"/>
    <property type="match status" value="1"/>
</dbReference>
<evidence type="ECO:0000256" key="5">
    <source>
        <dbReference type="SAM" id="Phobius"/>
    </source>
</evidence>
<dbReference type="PROSITE" id="PS50850">
    <property type="entry name" value="MFS"/>
    <property type="match status" value="1"/>
</dbReference>
<evidence type="ECO:0000256" key="1">
    <source>
        <dbReference type="ARBA" id="ARBA00004651"/>
    </source>
</evidence>
<feature type="transmembrane region" description="Helical" evidence="5">
    <location>
        <begin position="102"/>
        <end position="128"/>
    </location>
</feature>
<feature type="transmembrane region" description="Helical" evidence="5">
    <location>
        <begin position="47"/>
        <end position="66"/>
    </location>
</feature>
<dbReference type="EMBL" id="WBMO01000001">
    <property type="protein sequence ID" value="MDV2476497.1"/>
    <property type="molecule type" value="Genomic_DNA"/>
</dbReference>
<sequence length="407" mass="41385">MASPRFALTTPVLLLMALATGLCVGANYLNQPLLDTIATTLGTSHSAAAFTVTVAQVSYALGLLFLVPLGDMLDKRRLAVGLMILAAAGQVVSGFAPNIGVLTAGIAVTGLFSVAAQVLVPFAAALAAPERSGRAVGLVMSGLLLGILSARSIAGVLAEVGGWTIVYRAGAVALIVVAVALWRTLPSSRPTTSAGYAATLRSLSTLVRTHRRLRTRALLGAMSFGSIAVLFSTMTFLLAGEPYGFGDAQIGLVGLAGVAGALAANLSGRAADRGHTQLTTGVSLAVLVASWAALAAGAHSLAWFLIGFVAVDLAVQGVHITNQNVVYALEPAARARINSVYMTVYFIGGASGSALGTLAWTTRGWSGACTAGVALAVAAAGMWTLDLRAERRVAADRSPTTGVSVRS</sequence>
<comment type="subcellular location">
    <subcellularLocation>
        <location evidence="1">Cell membrane</location>
        <topology evidence="1">Multi-pass membrane protein</topology>
    </subcellularLocation>
</comment>
<evidence type="ECO:0000256" key="2">
    <source>
        <dbReference type="ARBA" id="ARBA00022692"/>
    </source>
</evidence>
<dbReference type="Pfam" id="PF07690">
    <property type="entry name" value="MFS_1"/>
    <property type="match status" value="1"/>
</dbReference>
<dbReference type="InterPro" id="IPR011701">
    <property type="entry name" value="MFS"/>
</dbReference>
<keyword evidence="8" id="KW-1185">Reference proteome</keyword>
<evidence type="ECO:0000313" key="8">
    <source>
        <dbReference type="Proteomes" id="UP001275440"/>
    </source>
</evidence>
<keyword evidence="4 5" id="KW-0472">Membrane</keyword>
<dbReference type="CDD" id="cd17324">
    <property type="entry name" value="MFS_NepI_like"/>
    <property type="match status" value="1"/>
</dbReference>
<keyword evidence="3 5" id="KW-1133">Transmembrane helix</keyword>
<evidence type="ECO:0000259" key="6">
    <source>
        <dbReference type="PROSITE" id="PS50850"/>
    </source>
</evidence>
<dbReference type="SUPFAM" id="SSF103473">
    <property type="entry name" value="MFS general substrate transporter"/>
    <property type="match status" value="1"/>
</dbReference>
<gene>
    <name evidence="7" type="ORF">F8M49_16310</name>
</gene>
<evidence type="ECO:0000256" key="3">
    <source>
        <dbReference type="ARBA" id="ARBA00022989"/>
    </source>
</evidence>
<keyword evidence="2 5" id="KW-0812">Transmembrane</keyword>
<proteinExistence type="predicted"/>
<dbReference type="RefSeq" id="WP_378526349.1">
    <property type="nucleotide sequence ID" value="NZ_JBHWXO010000022.1"/>
</dbReference>
<dbReference type="PANTHER" id="PTHR42910">
    <property type="entry name" value="TRANSPORTER SCO4007-RELATED"/>
    <property type="match status" value="1"/>
</dbReference>
<feature type="transmembrane region" description="Helical" evidence="5">
    <location>
        <begin position="245"/>
        <end position="266"/>
    </location>
</feature>
<evidence type="ECO:0000313" key="7">
    <source>
        <dbReference type="EMBL" id="MDV2476497.1"/>
    </source>
</evidence>
<dbReference type="Gene3D" id="1.20.1250.20">
    <property type="entry name" value="MFS general substrate transporter like domains"/>
    <property type="match status" value="1"/>
</dbReference>
<reference evidence="7 8" key="1">
    <citation type="submission" date="2019-10" db="EMBL/GenBank/DDBJ databases">
        <title>Draft Genome Assembly of Rhodococcus zopfii DSM44189.</title>
        <authorList>
            <person name="Sutton J.M."/>
            <person name="Akob D.M."/>
            <person name="Bushman T.J."/>
        </authorList>
    </citation>
    <scope>NUCLEOTIDE SEQUENCE [LARGE SCALE GENOMIC DNA]</scope>
    <source>
        <strain evidence="7 8">DSM 44189</strain>
    </source>
</reference>
<feature type="transmembrane region" description="Helical" evidence="5">
    <location>
        <begin position="302"/>
        <end position="320"/>
    </location>
</feature>
<protein>
    <submittedName>
        <fullName evidence="7">MFS transporter</fullName>
    </submittedName>
</protein>
<feature type="transmembrane region" description="Helical" evidence="5">
    <location>
        <begin position="217"/>
        <end position="239"/>
    </location>
</feature>
<comment type="caution">
    <text evidence="7">The sequence shown here is derived from an EMBL/GenBank/DDBJ whole genome shotgun (WGS) entry which is preliminary data.</text>
</comment>
<dbReference type="Proteomes" id="UP001275440">
    <property type="component" value="Unassembled WGS sequence"/>
</dbReference>
<feature type="transmembrane region" description="Helical" evidence="5">
    <location>
        <begin position="278"/>
        <end position="296"/>
    </location>
</feature>
<feature type="transmembrane region" description="Helical" evidence="5">
    <location>
        <begin position="78"/>
        <end position="96"/>
    </location>
</feature>
<organism evidence="7 8">
    <name type="scientific">Rhodococcus zopfii</name>
    <dbReference type="NCBI Taxonomy" id="43772"/>
    <lineage>
        <taxon>Bacteria</taxon>
        <taxon>Bacillati</taxon>
        <taxon>Actinomycetota</taxon>
        <taxon>Actinomycetes</taxon>
        <taxon>Mycobacteriales</taxon>
        <taxon>Nocardiaceae</taxon>
        <taxon>Rhodococcus</taxon>
    </lineage>
</organism>
<feature type="transmembrane region" description="Helical" evidence="5">
    <location>
        <begin position="135"/>
        <end position="154"/>
    </location>
</feature>
<dbReference type="InterPro" id="IPR020846">
    <property type="entry name" value="MFS_dom"/>
</dbReference>
<name>A0ABU3WRX1_9NOCA</name>
<feature type="transmembrane region" description="Helical" evidence="5">
    <location>
        <begin position="160"/>
        <end position="182"/>
    </location>
</feature>